<dbReference type="EMBL" id="VYXF01012912">
    <property type="protein sequence ID" value="NWS36525.1"/>
    <property type="molecule type" value="Genomic_DNA"/>
</dbReference>
<dbReference type="Proteomes" id="UP000573697">
    <property type="component" value="Unassembled WGS sequence"/>
</dbReference>
<dbReference type="InterPro" id="IPR029273">
    <property type="entry name" value="Cdc42_effect-like"/>
</dbReference>
<evidence type="ECO:0000256" key="1">
    <source>
        <dbReference type="ARBA" id="ARBA00004184"/>
    </source>
</evidence>
<organism evidence="5 6">
    <name type="scientific">Polioptila caerulea</name>
    <name type="common">Blue-grey gnatcatcher</name>
    <dbReference type="NCBI Taxonomy" id="66707"/>
    <lineage>
        <taxon>Eukaryota</taxon>
        <taxon>Metazoa</taxon>
        <taxon>Chordata</taxon>
        <taxon>Craniata</taxon>
        <taxon>Vertebrata</taxon>
        <taxon>Euteleostomi</taxon>
        <taxon>Archelosauria</taxon>
        <taxon>Archosauria</taxon>
        <taxon>Dinosauria</taxon>
        <taxon>Saurischia</taxon>
        <taxon>Theropoda</taxon>
        <taxon>Coelurosauria</taxon>
        <taxon>Aves</taxon>
        <taxon>Neognathae</taxon>
        <taxon>Neoaves</taxon>
        <taxon>Telluraves</taxon>
        <taxon>Australaves</taxon>
        <taxon>Passeriformes</taxon>
        <taxon>Certhiidae</taxon>
        <taxon>Polioptilinae</taxon>
        <taxon>Polioptila</taxon>
    </lineage>
</organism>
<feature type="non-terminal residue" evidence="5">
    <location>
        <position position="1"/>
    </location>
</feature>
<feature type="domain" description="CRIB" evidence="4">
    <location>
        <begin position="30"/>
        <end position="44"/>
    </location>
</feature>
<dbReference type="GO" id="GO:0005886">
    <property type="term" value="C:plasma membrane"/>
    <property type="evidence" value="ECO:0007669"/>
    <property type="project" value="TreeGrafter"/>
</dbReference>
<reference evidence="5 6" key="1">
    <citation type="submission" date="2019-09" db="EMBL/GenBank/DDBJ databases">
        <title>Bird 10,000 Genomes (B10K) Project - Family phase.</title>
        <authorList>
            <person name="Zhang G."/>
        </authorList>
    </citation>
    <scope>NUCLEOTIDE SEQUENCE [LARGE SCALE GENOMIC DNA]</scope>
    <source>
        <strain evidence="5">B10K-DU-001-66</strain>
        <tissue evidence="5">Muscle</tissue>
    </source>
</reference>
<gene>
    <name evidence="5" type="primary">Cdc42ep1</name>
    <name evidence="5" type="ORF">POLCAE_R02808</name>
</gene>
<dbReference type="Pfam" id="PF00786">
    <property type="entry name" value="PBD"/>
    <property type="match status" value="1"/>
</dbReference>
<evidence type="ECO:0000256" key="3">
    <source>
        <dbReference type="SAM" id="MobiDB-lite"/>
    </source>
</evidence>
<dbReference type="InterPro" id="IPR000095">
    <property type="entry name" value="CRIB_dom"/>
</dbReference>
<dbReference type="PANTHER" id="PTHR15344">
    <property type="entry name" value="CDC42 EFFECTOR PROTEIN BORG"/>
    <property type="match status" value="1"/>
</dbReference>
<dbReference type="InterPro" id="IPR051296">
    <property type="entry name" value="Cdc42_Effector_BORG/CEP"/>
</dbReference>
<keyword evidence="6" id="KW-1185">Reference proteome</keyword>
<dbReference type="PANTHER" id="PTHR15344:SF7">
    <property type="entry name" value="CDC42 EFFECTOR PROTEIN 1"/>
    <property type="match status" value="1"/>
</dbReference>
<dbReference type="GO" id="GO:0007266">
    <property type="term" value="P:Rho protein signal transduction"/>
    <property type="evidence" value="ECO:0007669"/>
    <property type="project" value="TreeGrafter"/>
</dbReference>
<dbReference type="GO" id="GO:0005737">
    <property type="term" value="C:cytoplasm"/>
    <property type="evidence" value="ECO:0007669"/>
    <property type="project" value="TreeGrafter"/>
</dbReference>
<dbReference type="Pfam" id="PF14957">
    <property type="entry name" value="BORG_CEP"/>
    <property type="match status" value="1"/>
</dbReference>
<dbReference type="PROSITE" id="PS50108">
    <property type="entry name" value="CRIB"/>
    <property type="match status" value="1"/>
</dbReference>
<dbReference type="AlphaFoldDB" id="A0A7K5EX58"/>
<evidence type="ECO:0000259" key="4">
    <source>
        <dbReference type="PROSITE" id="PS50108"/>
    </source>
</evidence>
<feature type="compositionally biased region" description="Acidic residues" evidence="3">
    <location>
        <begin position="264"/>
        <end position="277"/>
    </location>
</feature>
<dbReference type="GO" id="GO:0005856">
    <property type="term" value="C:cytoskeleton"/>
    <property type="evidence" value="ECO:0007669"/>
    <property type="project" value="TreeGrafter"/>
</dbReference>
<feature type="non-terminal residue" evidence="5">
    <location>
        <position position="277"/>
    </location>
</feature>
<dbReference type="GO" id="GO:0031267">
    <property type="term" value="F:small GTPase binding"/>
    <property type="evidence" value="ECO:0007669"/>
    <property type="project" value="TreeGrafter"/>
</dbReference>
<dbReference type="GO" id="GO:0012505">
    <property type="term" value="C:endomembrane system"/>
    <property type="evidence" value="ECO:0007669"/>
    <property type="project" value="UniProtKB-SubCell"/>
</dbReference>
<dbReference type="GO" id="GO:0031274">
    <property type="term" value="P:positive regulation of pseudopodium assembly"/>
    <property type="evidence" value="ECO:0007669"/>
    <property type="project" value="TreeGrafter"/>
</dbReference>
<evidence type="ECO:0000313" key="5">
    <source>
        <dbReference type="EMBL" id="NWS36525.1"/>
    </source>
</evidence>
<feature type="compositionally biased region" description="Basic and acidic residues" evidence="3">
    <location>
        <begin position="215"/>
        <end position="229"/>
    </location>
</feature>
<feature type="region of interest" description="Disordered" evidence="3">
    <location>
        <begin position="80"/>
        <end position="101"/>
    </location>
</feature>
<dbReference type="GO" id="GO:0008360">
    <property type="term" value="P:regulation of cell shape"/>
    <property type="evidence" value="ECO:0007669"/>
    <property type="project" value="TreeGrafter"/>
</dbReference>
<evidence type="ECO:0000256" key="2">
    <source>
        <dbReference type="ARBA" id="ARBA00010770"/>
    </source>
</evidence>
<comment type="caution">
    <text evidence="5">The sequence shown here is derived from an EMBL/GenBank/DDBJ whole genome shotgun (WGS) entry which is preliminary data.</text>
</comment>
<proteinExistence type="inferred from homology"/>
<evidence type="ECO:0000313" key="6">
    <source>
        <dbReference type="Proteomes" id="UP000573697"/>
    </source>
</evidence>
<dbReference type="SMART" id="SM00285">
    <property type="entry name" value="PBD"/>
    <property type="match status" value="1"/>
</dbReference>
<dbReference type="GO" id="GO:0030838">
    <property type="term" value="P:positive regulation of actin filament polymerization"/>
    <property type="evidence" value="ECO:0007669"/>
    <property type="project" value="TreeGrafter"/>
</dbReference>
<sequence length="277" mass="29878">MSLGKLPVLSWVSGSHGKRRLKSELTPDMISPPLGDFRHTMHVGRGGDVFGDTSFLSNHGGADAAKPDGFLARTLRHVRRAPLRRRGSGDPAGASPAPPAVSPIIKNAVSLPQLNEGLYDAGSGGRALTSKFSFKSASNSFSKTHQAYGLESGFCTIPRVPRLEKAQESTYPGEDELDRSDSLLSFRLDLGPSLMSELLQVMSFSETNGNEVGEDGPHLLCEEGTKDRVPPAPWNQGEEEEATLSSLQESYSGARGGRSNSFEYADEEEEEDDEVKV</sequence>
<comment type="subcellular location">
    <subcellularLocation>
        <location evidence="1">Endomembrane system</location>
        <topology evidence="1">Peripheral membrane protein</topology>
    </subcellularLocation>
</comment>
<comment type="similarity">
    <text evidence="2">Belongs to the BORG/CEP family.</text>
</comment>
<feature type="region of interest" description="Disordered" evidence="3">
    <location>
        <begin position="208"/>
        <end position="277"/>
    </location>
</feature>
<name>A0A7K5EX58_POLCE</name>
<accession>A0A7K5EX58</accession>
<protein>
    <submittedName>
        <fullName evidence="5">BORG5 protein</fullName>
    </submittedName>
</protein>